<evidence type="ECO:0000256" key="2">
    <source>
        <dbReference type="SAM" id="Phobius"/>
    </source>
</evidence>
<dbReference type="AlphaFoldDB" id="A0A9J6BXU3"/>
<evidence type="ECO:0000313" key="5">
    <source>
        <dbReference type="Proteomes" id="UP001107558"/>
    </source>
</evidence>
<sequence>MKFLLIIVLIAQVNSWTDFQYSEEINAGIPISAEIINQRQKRQNIEDKIFEENNHENSNVKVEPKVLKSNEIATALNEVRQNLIYEAATKTNKSSEISHSSETTKNTKNEEEEEKNRFYVALAEGLKEHESLRKYIRRVDCVLQKLKEENVFYIINKEDARTFMTEQHGMNVTKFHKQDENLKKLREEIDSANIGCIIPGVISVGILFSICSFVIGCLICLKRSERSTIVQA</sequence>
<feature type="region of interest" description="Disordered" evidence="1">
    <location>
        <begin position="91"/>
        <end position="114"/>
    </location>
</feature>
<keyword evidence="2" id="KW-0812">Transmembrane</keyword>
<keyword evidence="3" id="KW-0732">Signal</keyword>
<protein>
    <submittedName>
        <fullName evidence="4">Uncharacterized protein</fullName>
    </submittedName>
</protein>
<feature type="transmembrane region" description="Helical" evidence="2">
    <location>
        <begin position="197"/>
        <end position="221"/>
    </location>
</feature>
<feature type="compositionally biased region" description="Polar residues" evidence="1">
    <location>
        <begin position="91"/>
        <end position="101"/>
    </location>
</feature>
<feature type="compositionally biased region" description="Basic and acidic residues" evidence="1">
    <location>
        <begin position="105"/>
        <end position="114"/>
    </location>
</feature>
<name>A0A9J6BXU3_POLVA</name>
<reference evidence="4" key="1">
    <citation type="submission" date="2021-03" db="EMBL/GenBank/DDBJ databases">
        <title>Chromosome level genome of the anhydrobiotic midge Polypedilum vanderplanki.</title>
        <authorList>
            <person name="Yoshida Y."/>
            <person name="Kikawada T."/>
            <person name="Gusev O."/>
        </authorList>
    </citation>
    <scope>NUCLEOTIDE SEQUENCE</scope>
    <source>
        <strain evidence="4">NIAS01</strain>
        <tissue evidence="4">Whole body or cell culture</tissue>
    </source>
</reference>
<evidence type="ECO:0000256" key="1">
    <source>
        <dbReference type="SAM" id="MobiDB-lite"/>
    </source>
</evidence>
<keyword evidence="2" id="KW-1133">Transmembrane helix</keyword>
<proteinExistence type="predicted"/>
<feature type="signal peptide" evidence="3">
    <location>
        <begin position="1"/>
        <end position="15"/>
    </location>
</feature>
<gene>
    <name evidence="4" type="ORF">PVAND_004332</name>
</gene>
<evidence type="ECO:0000313" key="4">
    <source>
        <dbReference type="EMBL" id="KAG5674357.1"/>
    </source>
</evidence>
<keyword evidence="2" id="KW-0472">Membrane</keyword>
<comment type="caution">
    <text evidence="4">The sequence shown here is derived from an EMBL/GenBank/DDBJ whole genome shotgun (WGS) entry which is preliminary data.</text>
</comment>
<evidence type="ECO:0000256" key="3">
    <source>
        <dbReference type="SAM" id="SignalP"/>
    </source>
</evidence>
<dbReference type="Proteomes" id="UP001107558">
    <property type="component" value="Chromosome 2"/>
</dbReference>
<keyword evidence="5" id="KW-1185">Reference proteome</keyword>
<accession>A0A9J6BXU3</accession>
<feature type="chain" id="PRO_5039952232" evidence="3">
    <location>
        <begin position="16"/>
        <end position="232"/>
    </location>
</feature>
<organism evidence="4 5">
    <name type="scientific">Polypedilum vanderplanki</name>
    <name type="common">Sleeping chironomid midge</name>
    <dbReference type="NCBI Taxonomy" id="319348"/>
    <lineage>
        <taxon>Eukaryota</taxon>
        <taxon>Metazoa</taxon>
        <taxon>Ecdysozoa</taxon>
        <taxon>Arthropoda</taxon>
        <taxon>Hexapoda</taxon>
        <taxon>Insecta</taxon>
        <taxon>Pterygota</taxon>
        <taxon>Neoptera</taxon>
        <taxon>Endopterygota</taxon>
        <taxon>Diptera</taxon>
        <taxon>Nematocera</taxon>
        <taxon>Chironomoidea</taxon>
        <taxon>Chironomidae</taxon>
        <taxon>Chironominae</taxon>
        <taxon>Polypedilum</taxon>
        <taxon>Polypedilum</taxon>
    </lineage>
</organism>
<dbReference type="EMBL" id="JADBJN010000002">
    <property type="protein sequence ID" value="KAG5674357.1"/>
    <property type="molecule type" value="Genomic_DNA"/>
</dbReference>